<dbReference type="SMART" id="SM00487">
    <property type="entry name" value="DEXDc"/>
    <property type="match status" value="1"/>
</dbReference>
<dbReference type="PANTHER" id="PTHR10799">
    <property type="entry name" value="SNF2/RAD54 HELICASE FAMILY"/>
    <property type="match status" value="1"/>
</dbReference>
<protein>
    <submittedName>
        <fullName evidence="2">SNF2-related protein</fullName>
    </submittedName>
</protein>
<reference evidence="3" key="1">
    <citation type="journal article" date="2014" name="Biotechnol. Biofuels">
        <title>Comparison of single-molecule sequencing and hybrid approaches for finishing the genome of Clostridium autoethanogenum and analysis of CRISPR systems in industrial relevant Clostridia.</title>
        <authorList>
            <person name="Brown S.D."/>
            <person name="Nagaraju S."/>
            <person name="Utturkar S."/>
            <person name="De Tissera S."/>
            <person name="Segovia S."/>
            <person name="Mitchell W."/>
            <person name="Land M.L."/>
            <person name="Dassanayake A."/>
            <person name="Kopke M."/>
        </authorList>
    </citation>
    <scope>NUCLEOTIDE SEQUENCE [LARGE SCALE GENOMIC DNA]</scope>
    <source>
        <strain evidence="3">DSM 10061</strain>
    </source>
</reference>
<dbReference type="Gene3D" id="3.40.50.10810">
    <property type="entry name" value="Tandem AAA-ATPase domain"/>
    <property type="match status" value="1"/>
</dbReference>
<dbReference type="EMBL" id="CP006763">
    <property type="protein sequence ID" value="AGY74920.1"/>
    <property type="molecule type" value="Genomic_DNA"/>
</dbReference>
<dbReference type="PROSITE" id="PS51192">
    <property type="entry name" value="HELICASE_ATP_BIND_1"/>
    <property type="match status" value="1"/>
</dbReference>
<dbReference type="InterPro" id="IPR027417">
    <property type="entry name" value="P-loop_NTPase"/>
</dbReference>
<dbReference type="SUPFAM" id="SSF52540">
    <property type="entry name" value="P-loop containing nucleoside triphosphate hydrolases"/>
    <property type="match status" value="1"/>
</dbReference>
<dbReference type="InterPro" id="IPR000330">
    <property type="entry name" value="SNF2_N"/>
</dbReference>
<evidence type="ECO:0000313" key="2">
    <source>
        <dbReference type="EMBL" id="AGY74920.1"/>
    </source>
</evidence>
<keyword evidence="3" id="KW-1185">Reference proteome</keyword>
<evidence type="ECO:0000313" key="3">
    <source>
        <dbReference type="Proteomes" id="UP000017590"/>
    </source>
</evidence>
<dbReference type="Proteomes" id="UP000017590">
    <property type="component" value="Chromosome"/>
</dbReference>
<dbReference type="InterPro" id="IPR014001">
    <property type="entry name" value="Helicase_ATP-bd"/>
</dbReference>
<sequence length="572" mass="67283">MGDLILNINLKESVKFKKPVIETYSGKIKKLKNKTFSGPLMKIDIDCNDNYNNIYSEELSNIKNIILSNGNSKISKYKYIFDEKNFIDLIQYTYDKKNLYFTSKDAKMHQIDDVLSIDEIYYKPNNGKANFFYTDTKKQNIEVKTFNMCAFSSMSLVYDNNKLIIIYKLLNRQFLDRMKIQKFKLNNKSEEDISKEMYVLENEIGHSNQDYYNIEPEPILYIVFKSDKIYGKLYFNYDGMEIKSNSNIQLINLLGKKYYRNLAIENKYINILNINFGDKFKENIFMYKENKALDSSINYLLQNKFVIYTEDKKRVFTSSSMNFSIDYNINWFEINGDIKFNNKTYKLAELLDLKAKNTRFIEINNSVLILPKFINDQKKYLNKDCKKVAIPKRKIGEVMELADEMKIGNINNLHELIHYVDIKNNLPKKFLQKLRDYQIKGIEWLKYLYINGFGGCLADDMGLGKTIQAIGFLSDKEFDANNSITFIVVPKTLLSNWKKEINRFNKSLHVEIYYGSSRVEILKNINMHKGIFLTTYGTVLNDINNLLNISIDCLILDEVQYIKILSQKLIMQ</sequence>
<dbReference type="InterPro" id="IPR038718">
    <property type="entry name" value="SNF2-like_sf"/>
</dbReference>
<feature type="domain" description="Helicase ATP-binding" evidence="1">
    <location>
        <begin position="446"/>
        <end position="572"/>
    </location>
</feature>
<proteinExistence type="predicted"/>
<name>A0ABN4BGE1_9CLOT</name>
<organism evidence="2 3">
    <name type="scientific">Clostridium autoethanogenum DSM 10061</name>
    <dbReference type="NCBI Taxonomy" id="1341692"/>
    <lineage>
        <taxon>Bacteria</taxon>
        <taxon>Bacillati</taxon>
        <taxon>Bacillota</taxon>
        <taxon>Clostridia</taxon>
        <taxon>Eubacteriales</taxon>
        <taxon>Clostridiaceae</taxon>
        <taxon>Clostridium</taxon>
    </lineage>
</organism>
<gene>
    <name evidence="2" type="ORF">CAETHG_0691</name>
</gene>
<accession>A0ABN4BGE1</accession>
<dbReference type="Pfam" id="PF00176">
    <property type="entry name" value="SNF2-rel_dom"/>
    <property type="match status" value="1"/>
</dbReference>
<evidence type="ECO:0000259" key="1">
    <source>
        <dbReference type="PROSITE" id="PS51192"/>
    </source>
</evidence>